<dbReference type="Gene3D" id="2.160.20.10">
    <property type="entry name" value="Single-stranded right-handed beta-helix, Pectin lyase-like"/>
    <property type="match status" value="1"/>
</dbReference>
<dbReference type="Proteomes" id="UP000541444">
    <property type="component" value="Unassembled WGS sequence"/>
</dbReference>
<accession>A0A7J7MP39</accession>
<comment type="caution">
    <text evidence="2">The sequence shown here is derived from an EMBL/GenBank/DDBJ whole genome shotgun (WGS) entry which is preliminary data.</text>
</comment>
<reference evidence="2 3" key="1">
    <citation type="journal article" date="2020" name="IScience">
        <title>Genome Sequencing of the Endangered Kingdonia uniflora (Circaeasteraceae, Ranunculales) Reveals Potential Mechanisms of Evolutionary Specialization.</title>
        <authorList>
            <person name="Sun Y."/>
            <person name="Deng T."/>
            <person name="Zhang A."/>
            <person name="Moore M.J."/>
            <person name="Landis J.B."/>
            <person name="Lin N."/>
            <person name="Zhang H."/>
            <person name="Zhang X."/>
            <person name="Huang J."/>
            <person name="Zhang X."/>
            <person name="Sun H."/>
            <person name="Wang H."/>
        </authorList>
    </citation>
    <scope>NUCLEOTIDE SEQUENCE [LARGE SCALE GENOMIC DNA]</scope>
    <source>
        <strain evidence="2">TB1705</strain>
        <tissue evidence="2">Leaf</tissue>
    </source>
</reference>
<keyword evidence="3" id="KW-1185">Reference proteome</keyword>
<proteinExistence type="predicted"/>
<keyword evidence="1" id="KW-1133">Transmembrane helix</keyword>
<dbReference type="SUPFAM" id="SSF51126">
    <property type="entry name" value="Pectin lyase-like"/>
    <property type="match status" value="1"/>
</dbReference>
<organism evidence="2 3">
    <name type="scientific">Kingdonia uniflora</name>
    <dbReference type="NCBI Taxonomy" id="39325"/>
    <lineage>
        <taxon>Eukaryota</taxon>
        <taxon>Viridiplantae</taxon>
        <taxon>Streptophyta</taxon>
        <taxon>Embryophyta</taxon>
        <taxon>Tracheophyta</taxon>
        <taxon>Spermatophyta</taxon>
        <taxon>Magnoliopsida</taxon>
        <taxon>Ranunculales</taxon>
        <taxon>Circaeasteraceae</taxon>
        <taxon>Kingdonia</taxon>
    </lineage>
</organism>
<keyword evidence="1" id="KW-0472">Membrane</keyword>
<feature type="transmembrane region" description="Helical" evidence="1">
    <location>
        <begin position="20"/>
        <end position="37"/>
    </location>
</feature>
<dbReference type="AlphaFoldDB" id="A0A7J7MP39"/>
<evidence type="ECO:0000313" key="3">
    <source>
        <dbReference type="Proteomes" id="UP000541444"/>
    </source>
</evidence>
<keyword evidence="1" id="KW-0812">Transmembrane</keyword>
<feature type="transmembrane region" description="Helical" evidence="1">
    <location>
        <begin position="98"/>
        <end position="117"/>
    </location>
</feature>
<protein>
    <submittedName>
        <fullName evidence="2">Uncharacterized protein</fullName>
    </submittedName>
</protein>
<evidence type="ECO:0000256" key="1">
    <source>
        <dbReference type="SAM" id="Phobius"/>
    </source>
</evidence>
<name>A0A7J7MP39_9MAGN</name>
<evidence type="ECO:0000313" key="2">
    <source>
        <dbReference type="EMBL" id="KAF6156560.1"/>
    </source>
</evidence>
<dbReference type="InterPro" id="IPR011050">
    <property type="entry name" value="Pectin_lyase_fold/virulence"/>
</dbReference>
<dbReference type="InterPro" id="IPR012334">
    <property type="entry name" value="Pectin_lyas_fold"/>
</dbReference>
<dbReference type="EMBL" id="JACGCM010001326">
    <property type="protein sequence ID" value="KAF6156560.1"/>
    <property type="molecule type" value="Genomic_DNA"/>
</dbReference>
<gene>
    <name evidence="2" type="ORF">GIB67_000025</name>
</gene>
<sequence length="192" mass="20953">MEQLGGAATGQAPHCLQSWLIVYYLLAFAYAELWALISLDFELSGTLVAPGSRAWAGYAKNTWIVFQGVHVLVIEGSGTGTINGSGQGWWRNRGWRPVVMIVLLLMADLSLLILGMYNMDRVTVSDTVYGKKLHNIPFVISKAYLYHDVGSLGENGAHEAVKEIGADILFGQNTGCKSLLVLLGMFILGVYE</sequence>